<evidence type="ECO:0000313" key="2">
    <source>
        <dbReference type="EMBL" id="MBG0561510.1"/>
    </source>
</evidence>
<keyword evidence="1" id="KW-0812">Transmembrane</keyword>
<dbReference type="EMBL" id="JADQTO010000003">
    <property type="protein sequence ID" value="MBG0561510.1"/>
    <property type="molecule type" value="Genomic_DNA"/>
</dbReference>
<keyword evidence="1" id="KW-1133">Transmembrane helix</keyword>
<name>A0A931FWM3_9ACTN</name>
<keyword evidence="3" id="KW-1185">Reference proteome</keyword>
<protein>
    <submittedName>
        <fullName evidence="2">Uncharacterized protein</fullName>
    </submittedName>
</protein>
<reference evidence="2" key="1">
    <citation type="submission" date="2020-11" db="EMBL/GenBank/DDBJ databases">
        <title>Isolation and identification of active actinomycetes.</title>
        <authorList>
            <person name="Sun X."/>
        </authorList>
    </citation>
    <scope>NUCLEOTIDE SEQUENCE</scope>
    <source>
        <strain evidence="2">NEAU-A11</strain>
    </source>
</reference>
<evidence type="ECO:0000313" key="3">
    <source>
        <dbReference type="Proteomes" id="UP000598146"/>
    </source>
</evidence>
<feature type="transmembrane region" description="Helical" evidence="1">
    <location>
        <begin position="109"/>
        <end position="129"/>
    </location>
</feature>
<dbReference type="Proteomes" id="UP000598146">
    <property type="component" value="Unassembled WGS sequence"/>
</dbReference>
<sequence length="132" mass="13383">MATTHDVPAGAARRRLHRSAALHGLAVVIFGLMLWSGVDLSIAGARALGVPMLIAGAAGSAGALIIMLSVLRRRRGTPDQRAARIGMAFAAVATVAVGVALAPDGWERGFVISVNAFTGGLLAAFAALAGER</sequence>
<evidence type="ECO:0000256" key="1">
    <source>
        <dbReference type="SAM" id="Phobius"/>
    </source>
</evidence>
<keyword evidence="1" id="KW-0472">Membrane</keyword>
<feature type="transmembrane region" description="Helical" evidence="1">
    <location>
        <begin position="83"/>
        <end position="103"/>
    </location>
</feature>
<feature type="transmembrane region" description="Helical" evidence="1">
    <location>
        <begin position="50"/>
        <end position="71"/>
    </location>
</feature>
<organism evidence="2 3">
    <name type="scientific">Actinoplanes aureus</name>
    <dbReference type="NCBI Taxonomy" id="2792083"/>
    <lineage>
        <taxon>Bacteria</taxon>
        <taxon>Bacillati</taxon>
        <taxon>Actinomycetota</taxon>
        <taxon>Actinomycetes</taxon>
        <taxon>Micromonosporales</taxon>
        <taxon>Micromonosporaceae</taxon>
        <taxon>Actinoplanes</taxon>
    </lineage>
</organism>
<proteinExistence type="predicted"/>
<feature type="transmembrane region" description="Helical" evidence="1">
    <location>
        <begin position="20"/>
        <end position="38"/>
    </location>
</feature>
<dbReference type="RefSeq" id="WP_196413295.1">
    <property type="nucleotide sequence ID" value="NZ_JADQTO010000003.1"/>
</dbReference>
<comment type="caution">
    <text evidence="2">The sequence shown here is derived from an EMBL/GenBank/DDBJ whole genome shotgun (WGS) entry which is preliminary data.</text>
</comment>
<accession>A0A931FWM3</accession>
<dbReference type="AlphaFoldDB" id="A0A931FWM3"/>
<gene>
    <name evidence="2" type="ORF">I4J89_08550</name>
</gene>